<dbReference type="EMBL" id="BSYA01000145">
    <property type="protein sequence ID" value="GMG34613.1"/>
    <property type="molecule type" value="Genomic_DNA"/>
</dbReference>
<proteinExistence type="predicted"/>
<feature type="region of interest" description="Disordered" evidence="1">
    <location>
        <begin position="28"/>
        <end position="49"/>
    </location>
</feature>
<accession>A0AAN4YV02</accession>
<reference evidence="2" key="1">
    <citation type="submission" date="2023-04" db="EMBL/GenBank/DDBJ databases">
        <title>Aspergillus oryzae NBRC 4228.</title>
        <authorList>
            <person name="Ichikawa N."/>
            <person name="Sato H."/>
            <person name="Tonouchi N."/>
        </authorList>
    </citation>
    <scope>NUCLEOTIDE SEQUENCE</scope>
    <source>
        <strain evidence="2">NBRC 4228</strain>
    </source>
</reference>
<name>A0AAN4YV02_ASPOZ</name>
<evidence type="ECO:0000313" key="3">
    <source>
        <dbReference type="Proteomes" id="UP001165205"/>
    </source>
</evidence>
<organism evidence="2 3">
    <name type="scientific">Aspergillus oryzae</name>
    <name type="common">Yellow koji mold</name>
    <dbReference type="NCBI Taxonomy" id="5062"/>
    <lineage>
        <taxon>Eukaryota</taxon>
        <taxon>Fungi</taxon>
        <taxon>Dikarya</taxon>
        <taxon>Ascomycota</taxon>
        <taxon>Pezizomycotina</taxon>
        <taxon>Eurotiomycetes</taxon>
        <taxon>Eurotiomycetidae</taxon>
        <taxon>Eurotiales</taxon>
        <taxon>Aspergillaceae</taxon>
        <taxon>Aspergillus</taxon>
        <taxon>Aspergillus subgen. Circumdati</taxon>
    </lineage>
</organism>
<evidence type="ECO:0000256" key="1">
    <source>
        <dbReference type="SAM" id="MobiDB-lite"/>
    </source>
</evidence>
<sequence length="78" mass="8315">MSCFDRAEAVSLITYALHCSDPLFILGATNPKQHSSQENKSSANSDSVTISNSEYQGLVSTVKKAFTSPDSKGRDSAS</sequence>
<dbReference type="AlphaFoldDB" id="A0AAN4YV02"/>
<dbReference type="Proteomes" id="UP001165205">
    <property type="component" value="Unassembled WGS sequence"/>
</dbReference>
<gene>
    <name evidence="2" type="ORF">Aory04_000994500</name>
</gene>
<comment type="caution">
    <text evidence="2">The sequence shown here is derived from an EMBL/GenBank/DDBJ whole genome shotgun (WGS) entry which is preliminary data.</text>
</comment>
<evidence type="ECO:0000313" key="2">
    <source>
        <dbReference type="EMBL" id="GMG34613.1"/>
    </source>
</evidence>
<feature type="compositionally biased region" description="Polar residues" evidence="1">
    <location>
        <begin position="30"/>
        <end position="49"/>
    </location>
</feature>
<protein>
    <submittedName>
        <fullName evidence="2">Unnamed protein product</fullName>
    </submittedName>
</protein>